<dbReference type="PANTHER" id="PTHR23235:SF120">
    <property type="entry name" value="KRUPPEL-LIKE FACTOR 15"/>
    <property type="match status" value="1"/>
</dbReference>
<organism evidence="9">
    <name type="scientific">Echinostoma caproni</name>
    <dbReference type="NCBI Taxonomy" id="27848"/>
    <lineage>
        <taxon>Eukaryota</taxon>
        <taxon>Metazoa</taxon>
        <taxon>Spiralia</taxon>
        <taxon>Lophotrochozoa</taxon>
        <taxon>Platyhelminthes</taxon>
        <taxon>Trematoda</taxon>
        <taxon>Digenea</taxon>
        <taxon>Plagiorchiida</taxon>
        <taxon>Echinostomata</taxon>
        <taxon>Echinostomatoidea</taxon>
        <taxon>Echinostomatidae</taxon>
        <taxon>Echinostoma</taxon>
    </lineage>
</organism>
<dbReference type="EMBL" id="UZAN01040867">
    <property type="protein sequence ID" value="VDP71208.1"/>
    <property type="molecule type" value="Genomic_DNA"/>
</dbReference>
<evidence type="ECO:0000313" key="9">
    <source>
        <dbReference type="WBParaSite" id="ECPE_0000398101-mRNA-1"/>
    </source>
</evidence>
<dbReference type="SUPFAM" id="SSF57667">
    <property type="entry name" value="beta-beta-alpha zinc fingers"/>
    <property type="match status" value="1"/>
</dbReference>
<dbReference type="InterPro" id="IPR036236">
    <property type="entry name" value="Znf_C2H2_sf"/>
</dbReference>
<evidence type="ECO:0000313" key="8">
    <source>
        <dbReference type="Proteomes" id="UP000272942"/>
    </source>
</evidence>
<name>A0A183AAI9_9TREM</name>
<gene>
    <name evidence="7" type="ORF">ECPE_LOCUS3974</name>
</gene>
<dbReference type="SMART" id="SM00355">
    <property type="entry name" value="ZnF_C2H2"/>
    <property type="match status" value="1"/>
</dbReference>
<evidence type="ECO:0000313" key="7">
    <source>
        <dbReference type="EMBL" id="VDP71208.1"/>
    </source>
</evidence>
<evidence type="ECO:0000256" key="2">
    <source>
        <dbReference type="ARBA" id="ARBA00022771"/>
    </source>
</evidence>
<dbReference type="FunFam" id="3.30.160.60:FF:000251">
    <property type="entry name" value="FEZ family zinc finger 2"/>
    <property type="match status" value="1"/>
</dbReference>
<evidence type="ECO:0000256" key="5">
    <source>
        <dbReference type="SAM" id="MobiDB-lite"/>
    </source>
</evidence>
<evidence type="ECO:0000256" key="3">
    <source>
        <dbReference type="ARBA" id="ARBA00022833"/>
    </source>
</evidence>
<dbReference type="OrthoDB" id="6249959at2759"/>
<dbReference type="PROSITE" id="PS00028">
    <property type="entry name" value="ZINC_FINGER_C2H2_1"/>
    <property type="match status" value="1"/>
</dbReference>
<sequence>MASVLGSFSIERIISASRPETPIPSSSPDDPSGSTDLISSSSPIQLASIDYLTTRGQPATVQSGESTQYINADPLDPSFPDVRPTQSAGLSLEDDSGSGKLYTCPHCGKVFTAHYNLTRHMPIHTGARPFVCKVSD</sequence>
<evidence type="ECO:0000259" key="6">
    <source>
        <dbReference type="PROSITE" id="PS50157"/>
    </source>
</evidence>
<feature type="region of interest" description="Disordered" evidence="5">
    <location>
        <begin position="69"/>
        <end position="95"/>
    </location>
</feature>
<feature type="domain" description="C2H2-type" evidence="6">
    <location>
        <begin position="102"/>
        <end position="129"/>
    </location>
</feature>
<reference evidence="7 8" key="2">
    <citation type="submission" date="2018-11" db="EMBL/GenBank/DDBJ databases">
        <authorList>
            <consortium name="Pathogen Informatics"/>
        </authorList>
    </citation>
    <scope>NUCLEOTIDE SEQUENCE [LARGE SCALE GENOMIC DNA]</scope>
    <source>
        <strain evidence="7 8">Egypt</strain>
    </source>
</reference>
<feature type="region of interest" description="Disordered" evidence="5">
    <location>
        <begin position="15"/>
        <end position="40"/>
    </location>
</feature>
<dbReference type="AlphaFoldDB" id="A0A183AAI9"/>
<dbReference type="PROSITE" id="PS50157">
    <property type="entry name" value="ZINC_FINGER_C2H2_2"/>
    <property type="match status" value="1"/>
</dbReference>
<keyword evidence="1" id="KW-0479">Metal-binding</keyword>
<dbReference type="Pfam" id="PF00096">
    <property type="entry name" value="zf-C2H2"/>
    <property type="match status" value="1"/>
</dbReference>
<dbReference type="PANTHER" id="PTHR23235">
    <property type="entry name" value="KRUEPPEL-LIKE TRANSCRIPTION FACTOR"/>
    <property type="match status" value="1"/>
</dbReference>
<reference evidence="9" key="1">
    <citation type="submission" date="2016-06" db="UniProtKB">
        <authorList>
            <consortium name="WormBaseParasite"/>
        </authorList>
    </citation>
    <scope>IDENTIFICATION</scope>
</reference>
<accession>A0A183AAI9</accession>
<dbReference type="WBParaSite" id="ECPE_0000398101-mRNA-1">
    <property type="protein sequence ID" value="ECPE_0000398101-mRNA-1"/>
    <property type="gene ID" value="ECPE_0000398101"/>
</dbReference>
<proteinExistence type="predicted"/>
<evidence type="ECO:0000256" key="4">
    <source>
        <dbReference type="PROSITE-ProRule" id="PRU00042"/>
    </source>
</evidence>
<keyword evidence="8" id="KW-1185">Reference proteome</keyword>
<dbReference type="GO" id="GO:0000981">
    <property type="term" value="F:DNA-binding transcription factor activity, RNA polymerase II-specific"/>
    <property type="evidence" value="ECO:0007669"/>
    <property type="project" value="TreeGrafter"/>
</dbReference>
<keyword evidence="3" id="KW-0862">Zinc</keyword>
<feature type="compositionally biased region" description="Low complexity" evidence="5">
    <location>
        <begin position="19"/>
        <end position="36"/>
    </location>
</feature>
<dbReference type="InterPro" id="IPR013087">
    <property type="entry name" value="Znf_C2H2_type"/>
</dbReference>
<protein>
    <submittedName>
        <fullName evidence="9">C2H2-type domain-containing protein</fullName>
    </submittedName>
</protein>
<dbReference type="GO" id="GO:0008270">
    <property type="term" value="F:zinc ion binding"/>
    <property type="evidence" value="ECO:0007669"/>
    <property type="project" value="UniProtKB-KW"/>
</dbReference>
<keyword evidence="2 4" id="KW-0863">Zinc-finger</keyword>
<evidence type="ECO:0000256" key="1">
    <source>
        <dbReference type="ARBA" id="ARBA00022723"/>
    </source>
</evidence>
<dbReference type="Gene3D" id="3.30.160.60">
    <property type="entry name" value="Classic Zinc Finger"/>
    <property type="match status" value="1"/>
</dbReference>
<dbReference type="GO" id="GO:0000978">
    <property type="term" value="F:RNA polymerase II cis-regulatory region sequence-specific DNA binding"/>
    <property type="evidence" value="ECO:0007669"/>
    <property type="project" value="TreeGrafter"/>
</dbReference>
<dbReference type="Proteomes" id="UP000272942">
    <property type="component" value="Unassembled WGS sequence"/>
</dbReference>